<gene>
    <name evidence="2" type="primary">sinI</name>
    <name evidence="2" type="ORF">GLW07_11750</name>
</gene>
<dbReference type="SUPFAM" id="SSF47406">
    <property type="entry name" value="SinR repressor dimerisation domain-like"/>
    <property type="match status" value="1"/>
</dbReference>
<dbReference type="GO" id="GO:0046983">
    <property type="term" value="F:protein dimerization activity"/>
    <property type="evidence" value="ECO:0007669"/>
    <property type="project" value="InterPro"/>
</dbReference>
<protein>
    <submittedName>
        <fullName evidence="2">DNA-binding anti-repressor SinI</fullName>
    </submittedName>
</protein>
<dbReference type="Proteomes" id="UP000447833">
    <property type="component" value="Unassembled WGS sequence"/>
</dbReference>
<accession>A0A845EZU8</accession>
<dbReference type="GO" id="GO:0003677">
    <property type="term" value="F:DNA binding"/>
    <property type="evidence" value="ECO:0007669"/>
    <property type="project" value="UniProtKB-KW"/>
</dbReference>
<reference evidence="2 3" key="1">
    <citation type="submission" date="2019-11" db="EMBL/GenBank/DDBJ databases">
        <title>Genome sequences of 17 halophilic strains isolated from different environments.</title>
        <authorList>
            <person name="Furrow R.E."/>
        </authorList>
    </citation>
    <scope>NUCLEOTIDE SEQUENCE [LARGE SCALE GENOMIC DNA]</scope>
    <source>
        <strain evidence="2 3">22506_14_FS</strain>
    </source>
</reference>
<evidence type="ECO:0000313" key="3">
    <source>
        <dbReference type="Proteomes" id="UP000447833"/>
    </source>
</evidence>
<sequence>MAEIKPKKVLDQEWVILMRAARELGLQKEEVRSFLRQDIKPTSMNVHK</sequence>
<proteinExistence type="predicted"/>
<dbReference type="PROSITE" id="PS51500">
    <property type="entry name" value="SIN"/>
    <property type="match status" value="1"/>
</dbReference>
<evidence type="ECO:0000259" key="1">
    <source>
        <dbReference type="PROSITE" id="PS51500"/>
    </source>
</evidence>
<dbReference type="InterPro" id="IPR010981">
    <property type="entry name" value="SinR/SinI_dimer_dom"/>
</dbReference>
<evidence type="ECO:0000313" key="2">
    <source>
        <dbReference type="EMBL" id="MYL64024.1"/>
    </source>
</evidence>
<dbReference type="InterPro" id="IPR036281">
    <property type="entry name" value="SinR/SinI_dimer_dom_sf"/>
</dbReference>
<dbReference type="GO" id="GO:0006355">
    <property type="term" value="P:regulation of DNA-templated transcription"/>
    <property type="evidence" value="ECO:0007669"/>
    <property type="project" value="InterPro"/>
</dbReference>
<feature type="domain" description="Sin" evidence="1">
    <location>
        <begin position="1"/>
        <end position="39"/>
    </location>
</feature>
<keyword evidence="2" id="KW-0238">DNA-binding</keyword>
<comment type="caution">
    <text evidence="2">The sequence shown here is derived from an EMBL/GenBank/DDBJ whole genome shotgun (WGS) entry which is preliminary data.</text>
</comment>
<name>A0A845EZU8_9BACL</name>
<organism evidence="2 3">
    <name type="scientific">Guptibacillus hwajinpoensis</name>
    <dbReference type="NCBI Taxonomy" id="208199"/>
    <lineage>
        <taxon>Bacteria</taxon>
        <taxon>Bacillati</taxon>
        <taxon>Bacillota</taxon>
        <taxon>Bacilli</taxon>
        <taxon>Bacillales</taxon>
        <taxon>Guptibacillaceae</taxon>
        <taxon>Guptibacillus</taxon>
    </lineage>
</organism>
<dbReference type="Pfam" id="PF08671">
    <property type="entry name" value="SinI"/>
    <property type="match status" value="1"/>
</dbReference>
<dbReference type="AlphaFoldDB" id="A0A845EZU8"/>
<dbReference type="EMBL" id="WMEY01000003">
    <property type="protein sequence ID" value="MYL64024.1"/>
    <property type="molecule type" value="Genomic_DNA"/>
</dbReference>